<name>A0ABQ2BC45_9SPHI</name>
<proteinExistence type="predicted"/>
<dbReference type="EMBL" id="BMDJ01000001">
    <property type="protein sequence ID" value="GGI22501.1"/>
    <property type="molecule type" value="Genomic_DNA"/>
</dbReference>
<comment type="caution">
    <text evidence="1">The sequence shown here is derived from an EMBL/GenBank/DDBJ whole genome shotgun (WGS) entry which is preliminary data.</text>
</comment>
<sequence>MPIYLKKPFTIHNTVWAIIALLRSLKVKVNNSTLKGILESHPDFPSLSAIKYNQTYKFLLGNLIRNFID</sequence>
<organism evidence="1 2">
    <name type="scientific">Pedobacter mendelii</name>
    <dbReference type="NCBI Taxonomy" id="1908240"/>
    <lineage>
        <taxon>Bacteria</taxon>
        <taxon>Pseudomonadati</taxon>
        <taxon>Bacteroidota</taxon>
        <taxon>Sphingobacteriia</taxon>
        <taxon>Sphingobacteriales</taxon>
        <taxon>Sphingobacteriaceae</taxon>
        <taxon>Pedobacter</taxon>
    </lineage>
</organism>
<protein>
    <submittedName>
        <fullName evidence="1">Uncharacterized protein</fullName>
    </submittedName>
</protein>
<dbReference type="Proteomes" id="UP000645390">
    <property type="component" value="Unassembled WGS sequence"/>
</dbReference>
<reference evidence="2" key="1">
    <citation type="journal article" date="2019" name="Int. J. Syst. Evol. Microbiol.">
        <title>The Global Catalogue of Microorganisms (GCM) 10K type strain sequencing project: providing services to taxonomists for standard genome sequencing and annotation.</title>
        <authorList>
            <consortium name="The Broad Institute Genomics Platform"/>
            <consortium name="The Broad Institute Genome Sequencing Center for Infectious Disease"/>
            <person name="Wu L."/>
            <person name="Ma J."/>
        </authorList>
    </citation>
    <scope>NUCLEOTIDE SEQUENCE [LARGE SCALE GENOMIC DNA]</scope>
    <source>
        <strain evidence="2">CCM 8939</strain>
    </source>
</reference>
<accession>A0ABQ2BC45</accession>
<evidence type="ECO:0000313" key="1">
    <source>
        <dbReference type="EMBL" id="GGI22501.1"/>
    </source>
</evidence>
<gene>
    <name evidence="1" type="ORF">GCM10008119_02960</name>
</gene>
<keyword evidence="2" id="KW-1185">Reference proteome</keyword>
<evidence type="ECO:0000313" key="2">
    <source>
        <dbReference type="Proteomes" id="UP000645390"/>
    </source>
</evidence>